<keyword evidence="2 9" id="KW-0963">Cytoplasm</keyword>
<dbReference type="GO" id="GO:0005737">
    <property type="term" value="C:cytoplasm"/>
    <property type="evidence" value="ECO:0007669"/>
    <property type="project" value="UniProtKB-SubCell"/>
</dbReference>
<keyword evidence="12" id="KW-1185">Reference proteome</keyword>
<dbReference type="UniPathway" id="UPA00252">
    <property type="reaction ID" value="UER00325"/>
</dbReference>
<comment type="pathway">
    <text evidence="9 10">Porphyrin-containing compound metabolism; protoheme biosynthesis; protoheme from protoporphyrin-IX: step 1/1.</text>
</comment>
<evidence type="ECO:0000256" key="7">
    <source>
        <dbReference type="ARBA" id="ARBA00023244"/>
    </source>
</evidence>
<keyword evidence="5 9" id="KW-0350">Heme biosynthesis</keyword>
<keyword evidence="7 9" id="KW-0627">Porphyrin biosynthesis</keyword>
<sequence length="354" mass="40234">MLQTRSPASFAGTARAFPAGHPRVASGRIGVLLVNLGTPDATDYWSMRRYLKEFLSDRRVIETPRLVWWPILNLIVLTKRPKSSGEAYDLIWNREKNESPLRTITRSQAELLAGRLADLGPSMMVDWAMRYGNPSIASVLERMVQAGCERILIYPLYPQYSAATTATVNDKAFEALMKMRWQPAVRTVPAYHDDPAYIDALAVSLQTHLDALPFEPEVVIASYHGLPRSYFEKGDPYHCHCAKTTRLLRERLGWDEERLIMTFQSRFGREEWLQPYTDETVKRLAREGIRRLAVVTPGFVADCVETLEEIAGQNREFFEQEGGQHFAAIPCLNDSAEGMDVIETVVRRELAGWV</sequence>
<dbReference type="GO" id="GO:0046872">
    <property type="term" value="F:metal ion binding"/>
    <property type="evidence" value="ECO:0007669"/>
    <property type="project" value="UniProtKB-KW"/>
</dbReference>
<dbReference type="AlphaFoldDB" id="A0A4R3MLF4"/>
<comment type="subcellular location">
    <subcellularLocation>
        <location evidence="9 10">Cytoplasm</location>
    </subcellularLocation>
</comment>
<organism evidence="11 12">
    <name type="scientific">Tepidamorphus gemmatus</name>
    <dbReference type="NCBI Taxonomy" id="747076"/>
    <lineage>
        <taxon>Bacteria</taxon>
        <taxon>Pseudomonadati</taxon>
        <taxon>Pseudomonadota</taxon>
        <taxon>Alphaproteobacteria</taxon>
        <taxon>Hyphomicrobiales</taxon>
        <taxon>Tepidamorphaceae</taxon>
        <taxon>Tepidamorphus</taxon>
    </lineage>
</organism>
<dbReference type="EC" id="4.98.1.1" evidence="9 10"/>
<dbReference type="PROSITE" id="PS00534">
    <property type="entry name" value="FERROCHELATASE"/>
    <property type="match status" value="1"/>
</dbReference>
<feature type="binding site" evidence="9">
    <location>
        <position position="305"/>
    </location>
    <ligand>
        <name>Fe(2+)</name>
        <dbReference type="ChEBI" id="CHEBI:29033"/>
    </ligand>
</feature>
<dbReference type="GO" id="GO:0006783">
    <property type="term" value="P:heme biosynthetic process"/>
    <property type="evidence" value="ECO:0007669"/>
    <property type="project" value="UniProtKB-UniRule"/>
</dbReference>
<evidence type="ECO:0000256" key="9">
    <source>
        <dbReference type="HAMAP-Rule" id="MF_00323"/>
    </source>
</evidence>
<evidence type="ECO:0000313" key="12">
    <source>
        <dbReference type="Proteomes" id="UP000295678"/>
    </source>
</evidence>
<comment type="caution">
    <text evidence="11">The sequence shown here is derived from an EMBL/GenBank/DDBJ whole genome shotgun (WGS) entry which is preliminary data.</text>
</comment>
<evidence type="ECO:0000256" key="6">
    <source>
        <dbReference type="ARBA" id="ARBA00023239"/>
    </source>
</evidence>
<dbReference type="Proteomes" id="UP000295678">
    <property type="component" value="Unassembled WGS sequence"/>
</dbReference>
<accession>A0A4R3MLF4</accession>
<dbReference type="InterPro" id="IPR001015">
    <property type="entry name" value="Ferrochelatase"/>
</dbReference>
<keyword evidence="6 9" id="KW-0456">Lyase</keyword>
<dbReference type="SUPFAM" id="SSF53800">
    <property type="entry name" value="Chelatase"/>
    <property type="match status" value="1"/>
</dbReference>
<dbReference type="NCBIfam" id="TIGR00109">
    <property type="entry name" value="hemH"/>
    <property type="match status" value="1"/>
</dbReference>
<dbReference type="EMBL" id="SMAK01000001">
    <property type="protein sequence ID" value="TCT13260.1"/>
    <property type="molecule type" value="Genomic_DNA"/>
</dbReference>
<dbReference type="OrthoDB" id="9809741at2"/>
<evidence type="ECO:0000256" key="4">
    <source>
        <dbReference type="ARBA" id="ARBA00023004"/>
    </source>
</evidence>
<dbReference type="CDD" id="cd03411">
    <property type="entry name" value="Ferrochelatase_N"/>
    <property type="match status" value="1"/>
</dbReference>
<dbReference type="HAMAP" id="MF_00323">
    <property type="entry name" value="Ferrochelatase"/>
    <property type="match status" value="1"/>
</dbReference>
<dbReference type="Gene3D" id="3.40.50.1400">
    <property type="match status" value="2"/>
</dbReference>
<dbReference type="RefSeq" id="WP_132804660.1">
    <property type="nucleotide sequence ID" value="NZ_SMAK01000001.1"/>
</dbReference>
<name>A0A4R3MLF4_9HYPH</name>
<reference evidence="11 12" key="1">
    <citation type="submission" date="2019-03" db="EMBL/GenBank/DDBJ databases">
        <title>Genomic Encyclopedia of Type Strains, Phase IV (KMG-IV): sequencing the most valuable type-strain genomes for metagenomic binning, comparative biology and taxonomic classification.</title>
        <authorList>
            <person name="Goeker M."/>
        </authorList>
    </citation>
    <scope>NUCLEOTIDE SEQUENCE [LARGE SCALE GENOMIC DNA]</scope>
    <source>
        <strain evidence="11 12">DSM 19345</strain>
    </source>
</reference>
<evidence type="ECO:0000313" key="11">
    <source>
        <dbReference type="EMBL" id="TCT13260.1"/>
    </source>
</evidence>
<keyword evidence="3 9" id="KW-0479">Metal-binding</keyword>
<evidence type="ECO:0000256" key="10">
    <source>
        <dbReference type="RuleBase" id="RU000607"/>
    </source>
</evidence>
<dbReference type="InterPro" id="IPR019772">
    <property type="entry name" value="Ferrochelatase_AS"/>
</dbReference>
<proteinExistence type="inferred from homology"/>
<comment type="function">
    <text evidence="9 10">Catalyzes the ferrous insertion into protoporphyrin IX.</text>
</comment>
<dbReference type="CDD" id="cd00419">
    <property type="entry name" value="Ferrochelatase_C"/>
    <property type="match status" value="1"/>
</dbReference>
<evidence type="ECO:0000256" key="5">
    <source>
        <dbReference type="ARBA" id="ARBA00023133"/>
    </source>
</evidence>
<comment type="similarity">
    <text evidence="1 9 10">Belongs to the ferrochelatase family.</text>
</comment>
<dbReference type="PANTHER" id="PTHR11108">
    <property type="entry name" value="FERROCHELATASE"/>
    <property type="match status" value="1"/>
</dbReference>
<dbReference type="GO" id="GO:0004325">
    <property type="term" value="F:ferrochelatase activity"/>
    <property type="evidence" value="ECO:0007669"/>
    <property type="project" value="UniProtKB-UniRule"/>
</dbReference>
<evidence type="ECO:0000256" key="2">
    <source>
        <dbReference type="ARBA" id="ARBA00022490"/>
    </source>
</evidence>
<feature type="binding site" evidence="9">
    <location>
        <position position="224"/>
    </location>
    <ligand>
        <name>Fe(2+)</name>
        <dbReference type="ChEBI" id="CHEBI:29033"/>
    </ligand>
</feature>
<dbReference type="FunFam" id="3.40.50.1400:FF:000002">
    <property type="entry name" value="Ferrochelatase"/>
    <property type="match status" value="1"/>
</dbReference>
<evidence type="ECO:0000256" key="8">
    <source>
        <dbReference type="ARBA" id="ARBA00024536"/>
    </source>
</evidence>
<keyword evidence="4 9" id="KW-0408">Iron</keyword>
<dbReference type="Pfam" id="PF00762">
    <property type="entry name" value="Ferrochelatase"/>
    <property type="match status" value="1"/>
</dbReference>
<comment type="catalytic activity">
    <reaction evidence="8">
        <text>Fe-coproporphyrin III + 2 H(+) = coproporphyrin III + Fe(2+)</text>
        <dbReference type="Rhea" id="RHEA:49572"/>
        <dbReference type="ChEBI" id="CHEBI:15378"/>
        <dbReference type="ChEBI" id="CHEBI:29033"/>
        <dbReference type="ChEBI" id="CHEBI:68438"/>
        <dbReference type="ChEBI" id="CHEBI:131725"/>
        <dbReference type="EC" id="4.99.1.9"/>
    </reaction>
    <physiologicalReaction direction="right-to-left" evidence="8">
        <dbReference type="Rhea" id="RHEA:49574"/>
    </physiologicalReaction>
</comment>
<evidence type="ECO:0000256" key="3">
    <source>
        <dbReference type="ARBA" id="ARBA00022723"/>
    </source>
</evidence>
<protein>
    <recommendedName>
        <fullName evidence="9 10">Ferrochelatase</fullName>
        <ecNumber evidence="9 10">4.98.1.1</ecNumber>
    </recommendedName>
    <alternativeName>
        <fullName evidence="9">Heme synthase</fullName>
    </alternativeName>
    <alternativeName>
        <fullName evidence="9">Protoheme ferro-lyase</fullName>
    </alternativeName>
</protein>
<comment type="catalytic activity">
    <reaction evidence="9 10">
        <text>heme b + 2 H(+) = protoporphyrin IX + Fe(2+)</text>
        <dbReference type="Rhea" id="RHEA:22584"/>
        <dbReference type="ChEBI" id="CHEBI:15378"/>
        <dbReference type="ChEBI" id="CHEBI:29033"/>
        <dbReference type="ChEBI" id="CHEBI:57306"/>
        <dbReference type="ChEBI" id="CHEBI:60344"/>
        <dbReference type="EC" id="4.98.1.1"/>
    </reaction>
</comment>
<dbReference type="InterPro" id="IPR033659">
    <property type="entry name" value="Ferrochelatase_N"/>
</dbReference>
<dbReference type="InterPro" id="IPR033644">
    <property type="entry name" value="Ferrochelatase_C"/>
</dbReference>
<evidence type="ECO:0000256" key="1">
    <source>
        <dbReference type="ARBA" id="ARBA00007718"/>
    </source>
</evidence>
<gene>
    <name evidence="9" type="primary">hemH</name>
    <name evidence="11" type="ORF">EDC22_101121</name>
</gene>
<dbReference type="PANTHER" id="PTHR11108:SF1">
    <property type="entry name" value="FERROCHELATASE, MITOCHONDRIAL"/>
    <property type="match status" value="1"/>
</dbReference>